<dbReference type="Pfam" id="PF00188">
    <property type="entry name" value="CAP"/>
    <property type="match status" value="1"/>
</dbReference>
<sequence length="305" mass="33962">MKMKKMLIIFVAVMLIFTACAPQQRPQQRPQEGQQERAATPQQDLETNESSITQMERVRNCRITDSTVDVKAGTGEGFRTIGTLRQNQEVNVLDQVGDWYIIQMNNNEVGAIDATKATPIIKEGDNLGNQPVQQPQVAQQPNEAQQQRIPQQEAQQTPQTQQGQQPQTQQAPATQRLSTQEQQMVDLVNRERAKNGLAALTVDLEVAKVAGIKSQDMVDNNYFSHNSPTYGSPFDMLKKFGISYLHAGENLAGNATVEKAHNALMNSSGHRQNILSPNFTHIGIGVRPSGKYGYIYTQMFISKPR</sequence>
<feature type="chain" id="PRO_5009107336" description="SCP domain-containing protein" evidence="2">
    <location>
        <begin position="22"/>
        <end position="305"/>
    </location>
</feature>
<feature type="compositionally biased region" description="Low complexity" evidence="1">
    <location>
        <begin position="128"/>
        <end position="176"/>
    </location>
</feature>
<dbReference type="AlphaFoldDB" id="A0A1D8GDR4"/>
<keyword evidence="5" id="KW-1185">Reference proteome</keyword>
<name>A0A1D8GDR4_9FIRM</name>
<dbReference type="Gene3D" id="3.40.33.10">
    <property type="entry name" value="CAP"/>
    <property type="match status" value="1"/>
</dbReference>
<evidence type="ECO:0000256" key="1">
    <source>
        <dbReference type="SAM" id="MobiDB-lite"/>
    </source>
</evidence>
<evidence type="ECO:0000256" key="2">
    <source>
        <dbReference type="SAM" id="SignalP"/>
    </source>
</evidence>
<evidence type="ECO:0000259" key="3">
    <source>
        <dbReference type="Pfam" id="PF00188"/>
    </source>
</evidence>
<evidence type="ECO:0000313" key="5">
    <source>
        <dbReference type="Proteomes" id="UP000095743"/>
    </source>
</evidence>
<dbReference type="InterPro" id="IPR014044">
    <property type="entry name" value="CAP_dom"/>
</dbReference>
<accession>A0A1D8GDR4</accession>
<dbReference type="PROSITE" id="PS51257">
    <property type="entry name" value="PROKAR_LIPOPROTEIN"/>
    <property type="match status" value="1"/>
</dbReference>
<dbReference type="KEGG" id="gfe:Gferi_05430"/>
<dbReference type="CDD" id="cd05379">
    <property type="entry name" value="CAP_bacterial"/>
    <property type="match status" value="1"/>
</dbReference>
<feature type="compositionally biased region" description="Polar residues" evidence="1">
    <location>
        <begin position="40"/>
        <end position="53"/>
    </location>
</feature>
<protein>
    <recommendedName>
        <fullName evidence="3">SCP domain-containing protein</fullName>
    </recommendedName>
</protein>
<feature type="region of interest" description="Disordered" evidence="1">
    <location>
        <begin position="25"/>
        <end position="53"/>
    </location>
</feature>
<gene>
    <name evidence="4" type="ORF">Gferi_05430</name>
</gene>
<dbReference type="STRING" id="1424294.Gferi_05430"/>
<organism evidence="4 5">
    <name type="scientific">Geosporobacter ferrireducens</name>
    <dbReference type="NCBI Taxonomy" id="1424294"/>
    <lineage>
        <taxon>Bacteria</taxon>
        <taxon>Bacillati</taxon>
        <taxon>Bacillota</taxon>
        <taxon>Clostridia</taxon>
        <taxon>Peptostreptococcales</taxon>
        <taxon>Thermotaleaceae</taxon>
        <taxon>Geosporobacter</taxon>
    </lineage>
</organism>
<feature type="domain" description="SCP" evidence="3">
    <location>
        <begin position="185"/>
        <end position="300"/>
    </location>
</feature>
<dbReference type="InterPro" id="IPR014258">
    <property type="entry name" value="CAP_domain_YkwD-like"/>
</dbReference>
<dbReference type="PANTHER" id="PTHR31157:SF1">
    <property type="entry name" value="SCP DOMAIN-CONTAINING PROTEIN"/>
    <property type="match status" value="1"/>
</dbReference>
<feature type="signal peptide" evidence="2">
    <location>
        <begin position="1"/>
        <end position="21"/>
    </location>
</feature>
<dbReference type="PANTHER" id="PTHR31157">
    <property type="entry name" value="SCP DOMAIN-CONTAINING PROTEIN"/>
    <property type="match status" value="1"/>
</dbReference>
<dbReference type="EMBL" id="CP017269">
    <property type="protein sequence ID" value="AOT69049.1"/>
    <property type="molecule type" value="Genomic_DNA"/>
</dbReference>
<dbReference type="Proteomes" id="UP000095743">
    <property type="component" value="Chromosome"/>
</dbReference>
<dbReference type="NCBIfam" id="TIGR02909">
    <property type="entry name" value="spore_YkwD"/>
    <property type="match status" value="1"/>
</dbReference>
<feature type="compositionally biased region" description="Low complexity" evidence="1">
    <location>
        <begin position="25"/>
        <end position="39"/>
    </location>
</feature>
<feature type="region of interest" description="Disordered" evidence="1">
    <location>
        <begin position="122"/>
        <end position="180"/>
    </location>
</feature>
<keyword evidence="2" id="KW-0732">Signal</keyword>
<evidence type="ECO:0000313" key="4">
    <source>
        <dbReference type="EMBL" id="AOT69049.1"/>
    </source>
</evidence>
<proteinExistence type="predicted"/>
<dbReference type="SUPFAM" id="SSF55797">
    <property type="entry name" value="PR-1-like"/>
    <property type="match status" value="1"/>
</dbReference>
<dbReference type="InterPro" id="IPR035940">
    <property type="entry name" value="CAP_sf"/>
</dbReference>
<reference evidence="4 5" key="1">
    <citation type="submission" date="2016-09" db="EMBL/GenBank/DDBJ databases">
        <title>Genomic analysis reveals versatility of anaerobic energy metabolism of Geosporobacter ferrireducens IRF9 of phylum Firmicutes.</title>
        <authorList>
            <person name="Kim S.-J."/>
        </authorList>
    </citation>
    <scope>NUCLEOTIDE SEQUENCE [LARGE SCALE GENOMIC DNA]</scope>
    <source>
        <strain evidence="4 5">IRF9</strain>
    </source>
</reference>